<gene>
    <name evidence="2" type="ORF">COLO4_35456</name>
</gene>
<evidence type="ECO:0000256" key="1">
    <source>
        <dbReference type="SAM" id="MobiDB-lite"/>
    </source>
</evidence>
<name>A0A1R3GGU4_9ROSI</name>
<feature type="compositionally biased region" description="Polar residues" evidence="1">
    <location>
        <begin position="97"/>
        <end position="106"/>
    </location>
</feature>
<comment type="caution">
    <text evidence="2">The sequence shown here is derived from an EMBL/GenBank/DDBJ whole genome shotgun (WGS) entry which is preliminary data.</text>
</comment>
<proteinExistence type="predicted"/>
<evidence type="ECO:0000313" key="3">
    <source>
        <dbReference type="Proteomes" id="UP000187203"/>
    </source>
</evidence>
<sequence>MAESNKEKKPFTISSRKNVRELIEILFENANLIISKEEFNKEQIAHIEVEYVLMARQRTIDDIARNLLKRIAIKEKEERQTPVLDEDMDVDIGAPNQIPSNQPSFD</sequence>
<accession>A0A1R3GGU4</accession>
<keyword evidence="3" id="KW-1185">Reference proteome</keyword>
<dbReference type="Proteomes" id="UP000187203">
    <property type="component" value="Unassembled WGS sequence"/>
</dbReference>
<organism evidence="2 3">
    <name type="scientific">Corchorus olitorius</name>
    <dbReference type="NCBI Taxonomy" id="93759"/>
    <lineage>
        <taxon>Eukaryota</taxon>
        <taxon>Viridiplantae</taxon>
        <taxon>Streptophyta</taxon>
        <taxon>Embryophyta</taxon>
        <taxon>Tracheophyta</taxon>
        <taxon>Spermatophyta</taxon>
        <taxon>Magnoliopsida</taxon>
        <taxon>eudicotyledons</taxon>
        <taxon>Gunneridae</taxon>
        <taxon>Pentapetalae</taxon>
        <taxon>rosids</taxon>
        <taxon>malvids</taxon>
        <taxon>Malvales</taxon>
        <taxon>Malvaceae</taxon>
        <taxon>Grewioideae</taxon>
        <taxon>Apeibeae</taxon>
        <taxon>Corchorus</taxon>
    </lineage>
</organism>
<dbReference type="EMBL" id="AWUE01022602">
    <property type="protein sequence ID" value="OMO57281.1"/>
    <property type="molecule type" value="Genomic_DNA"/>
</dbReference>
<evidence type="ECO:0000313" key="2">
    <source>
        <dbReference type="EMBL" id="OMO57281.1"/>
    </source>
</evidence>
<dbReference type="AlphaFoldDB" id="A0A1R3GGU4"/>
<reference evidence="3" key="1">
    <citation type="submission" date="2013-09" db="EMBL/GenBank/DDBJ databases">
        <title>Corchorus olitorius genome sequencing.</title>
        <authorList>
            <person name="Alam M."/>
            <person name="Haque M.S."/>
            <person name="Islam M.S."/>
            <person name="Emdad E.M."/>
            <person name="Islam M.M."/>
            <person name="Ahmed B."/>
            <person name="Halim A."/>
            <person name="Hossen Q.M.M."/>
            <person name="Hossain M.Z."/>
            <person name="Ahmed R."/>
            <person name="Khan M.M."/>
            <person name="Islam R."/>
            <person name="Rashid M.M."/>
            <person name="Khan S.A."/>
            <person name="Rahman M.S."/>
            <person name="Alam M."/>
            <person name="Yahiya A.S."/>
            <person name="Khan M.S."/>
            <person name="Azam M.S."/>
            <person name="Haque T."/>
            <person name="Lashkar M.Z.H."/>
            <person name="Akhand A.I."/>
            <person name="Morshed G."/>
            <person name="Roy S."/>
            <person name="Uddin K.S."/>
            <person name="Rabeya T."/>
            <person name="Hossain A.S."/>
            <person name="Chowdhury A."/>
            <person name="Snigdha A.R."/>
            <person name="Mortoza M.S."/>
            <person name="Matin S.A."/>
            <person name="Hoque S.M.E."/>
            <person name="Islam M.K."/>
            <person name="Roy D.K."/>
            <person name="Haider R."/>
            <person name="Moosa M.M."/>
            <person name="Elias S.M."/>
            <person name="Hasan A.M."/>
            <person name="Jahan S."/>
            <person name="Shafiuddin M."/>
            <person name="Mahmood N."/>
            <person name="Shommy N.S."/>
        </authorList>
    </citation>
    <scope>NUCLEOTIDE SEQUENCE [LARGE SCALE GENOMIC DNA]</scope>
    <source>
        <strain evidence="3">cv. O-4</strain>
    </source>
</reference>
<protein>
    <submittedName>
        <fullName evidence="2">Uncharacterized protein</fullName>
    </submittedName>
</protein>
<feature type="region of interest" description="Disordered" evidence="1">
    <location>
        <begin position="82"/>
        <end position="106"/>
    </location>
</feature>